<sequence>MAERITVVTENRNLRTLPFTPSEDHLTTGSQWKEWLEGIEREFRYFRISDPEDKKDAMIIYGGKEISRLEKSTPDPIDRRMDVYEKLKKKLNDYFAPKKNKHYTRYVFLKMRPINGESTVVYATRLRERAADCEFENQDDRILEHIIQTTDNEFLIKKTIKRNWTLDQMLQEVHQLEDTTLQIHDMRDIHTASRAG</sequence>
<dbReference type="PANTHER" id="PTHR33198">
    <property type="entry name" value="ANK_REP_REGION DOMAIN-CONTAINING PROTEIN-RELATED"/>
    <property type="match status" value="1"/>
</dbReference>
<proteinExistence type="predicted"/>
<accession>A0A6J8EQN8</accession>
<dbReference type="PANTHER" id="PTHR33198:SF20">
    <property type="entry name" value="RETROTRANSPOSON GAG DOMAIN-CONTAINING PROTEIN"/>
    <property type="match status" value="1"/>
</dbReference>
<organism evidence="1 2">
    <name type="scientific">Mytilus coruscus</name>
    <name type="common">Sea mussel</name>
    <dbReference type="NCBI Taxonomy" id="42192"/>
    <lineage>
        <taxon>Eukaryota</taxon>
        <taxon>Metazoa</taxon>
        <taxon>Spiralia</taxon>
        <taxon>Lophotrochozoa</taxon>
        <taxon>Mollusca</taxon>
        <taxon>Bivalvia</taxon>
        <taxon>Autobranchia</taxon>
        <taxon>Pteriomorphia</taxon>
        <taxon>Mytilida</taxon>
        <taxon>Mytiloidea</taxon>
        <taxon>Mytilidae</taxon>
        <taxon>Mytilinae</taxon>
        <taxon>Mytilus</taxon>
    </lineage>
</organism>
<protein>
    <recommendedName>
        <fullName evidence="3">Retrotransposon gag domain-containing protein</fullName>
    </recommendedName>
</protein>
<dbReference type="AlphaFoldDB" id="A0A6J8EQN8"/>
<dbReference type="EMBL" id="CACVKT020009526">
    <property type="protein sequence ID" value="CAC5422176.1"/>
    <property type="molecule type" value="Genomic_DNA"/>
</dbReference>
<name>A0A6J8EQN8_MYTCO</name>
<dbReference type="Proteomes" id="UP000507470">
    <property type="component" value="Unassembled WGS sequence"/>
</dbReference>
<gene>
    <name evidence="1" type="ORF">MCOR_54241</name>
</gene>
<keyword evidence="2" id="KW-1185">Reference proteome</keyword>
<evidence type="ECO:0008006" key="3">
    <source>
        <dbReference type="Google" id="ProtNLM"/>
    </source>
</evidence>
<dbReference type="OrthoDB" id="6078051at2759"/>
<reference evidence="1 2" key="1">
    <citation type="submission" date="2020-06" db="EMBL/GenBank/DDBJ databases">
        <authorList>
            <person name="Li R."/>
            <person name="Bekaert M."/>
        </authorList>
    </citation>
    <scope>NUCLEOTIDE SEQUENCE [LARGE SCALE GENOMIC DNA]</scope>
    <source>
        <strain evidence="2">wild</strain>
    </source>
</reference>
<evidence type="ECO:0000313" key="2">
    <source>
        <dbReference type="Proteomes" id="UP000507470"/>
    </source>
</evidence>
<evidence type="ECO:0000313" key="1">
    <source>
        <dbReference type="EMBL" id="CAC5422176.1"/>
    </source>
</evidence>